<sequence>MFTVLVVAVFVPIRFSGSTGSHGSLSTVEKTVYVTVLTTLGTMCRAFTLSRLRQLWLRIFDLELNRGSSLLQIDPRWRTALDIGTVQECLGQWRVSASFTISILTVTAFVTGLSYNQIEETTTFSYYLPEDSTSGCMGVDASSLNGMYSDMLWQLPNGSEYKVFPYLDFCPTSQTMLLIGGINTKDPQNYGYGDLGVAVQSGAQGAPGSFYAPSFPNPVSALPIGLNDLIMQHGTALVSVHGCSPTLLHNPFSCRTIGVEFDPSTSLIKTGDRNCSASGTMNGNEKGDYSGYAYEICPTGEIGEATLVIAHIGVEALYAAEAIGDLEKIKEWRKPGDPEGYDDIYWLYGIRCDIRVSIQLRELTLTMADGASSTGAFTRHSSYGGLSSTICWLDEQPTDGGPKFEFNRELYSQ</sequence>
<accession>W6XNG8</accession>
<dbReference type="HOGENOM" id="CLU_665629_0_0_1"/>
<dbReference type="EMBL" id="KI965018">
    <property type="protein sequence ID" value="EUC27058.1"/>
    <property type="molecule type" value="Genomic_DNA"/>
</dbReference>
<dbReference type="KEGG" id="bze:COCCADRAFT_10234"/>
<dbReference type="OrthoDB" id="5400196at2759"/>
<name>W6XNG8_COCC2</name>
<dbReference type="RefSeq" id="XP_007718636.1">
    <property type="nucleotide sequence ID" value="XM_007720446.1"/>
</dbReference>
<dbReference type="eggNOG" id="ENOG502SP3C">
    <property type="taxonomic scope" value="Eukaryota"/>
</dbReference>
<protein>
    <submittedName>
        <fullName evidence="1">Uncharacterized protein</fullName>
    </submittedName>
</protein>
<reference evidence="1 2" key="1">
    <citation type="journal article" date="2013" name="PLoS Genet.">
        <title>Comparative genome structure, secondary metabolite, and effector coding capacity across Cochliobolus pathogens.</title>
        <authorList>
            <person name="Condon B.J."/>
            <person name="Leng Y."/>
            <person name="Wu D."/>
            <person name="Bushley K.E."/>
            <person name="Ohm R.A."/>
            <person name="Otillar R."/>
            <person name="Martin J."/>
            <person name="Schackwitz W."/>
            <person name="Grimwood J."/>
            <person name="MohdZainudin N."/>
            <person name="Xue C."/>
            <person name="Wang R."/>
            <person name="Manning V.A."/>
            <person name="Dhillon B."/>
            <person name="Tu Z.J."/>
            <person name="Steffenson B.J."/>
            <person name="Salamov A."/>
            <person name="Sun H."/>
            <person name="Lowry S."/>
            <person name="LaButti K."/>
            <person name="Han J."/>
            <person name="Copeland A."/>
            <person name="Lindquist E."/>
            <person name="Barry K."/>
            <person name="Schmutz J."/>
            <person name="Baker S.E."/>
            <person name="Ciuffetti L.M."/>
            <person name="Grigoriev I.V."/>
            <person name="Zhong S."/>
            <person name="Turgeon B.G."/>
        </authorList>
    </citation>
    <scope>NUCLEOTIDE SEQUENCE [LARGE SCALE GENOMIC DNA]</scope>
    <source>
        <strain evidence="1 2">26-R-13</strain>
    </source>
</reference>
<dbReference type="GeneID" id="19142542"/>
<evidence type="ECO:0000313" key="2">
    <source>
        <dbReference type="Proteomes" id="UP000053841"/>
    </source>
</evidence>
<evidence type="ECO:0000313" key="1">
    <source>
        <dbReference type="EMBL" id="EUC27058.1"/>
    </source>
</evidence>
<gene>
    <name evidence="1" type="ORF">COCCADRAFT_10234</name>
</gene>
<dbReference type="AlphaFoldDB" id="W6XNG8"/>
<organism evidence="1 2">
    <name type="scientific">Cochliobolus carbonum (strain 26-R-13)</name>
    <name type="common">Maize leaf spot fungus</name>
    <name type="synonym">Bipolaris zeicola</name>
    <dbReference type="NCBI Taxonomy" id="930089"/>
    <lineage>
        <taxon>Eukaryota</taxon>
        <taxon>Fungi</taxon>
        <taxon>Dikarya</taxon>
        <taxon>Ascomycota</taxon>
        <taxon>Pezizomycotina</taxon>
        <taxon>Dothideomycetes</taxon>
        <taxon>Pleosporomycetidae</taxon>
        <taxon>Pleosporales</taxon>
        <taxon>Pleosporineae</taxon>
        <taxon>Pleosporaceae</taxon>
        <taxon>Bipolaris</taxon>
    </lineage>
</organism>
<keyword evidence="2" id="KW-1185">Reference proteome</keyword>
<dbReference type="Proteomes" id="UP000053841">
    <property type="component" value="Unassembled WGS sequence"/>
</dbReference>
<proteinExistence type="predicted"/>